<gene>
    <name evidence="4" type="ORF">FZEAL_2512</name>
</gene>
<proteinExistence type="predicted"/>
<feature type="region of interest" description="Disordered" evidence="1">
    <location>
        <begin position="960"/>
        <end position="980"/>
    </location>
</feature>
<dbReference type="PANTHER" id="PTHR38795:SF1">
    <property type="entry name" value="DUF6604 DOMAIN-CONTAINING PROTEIN"/>
    <property type="match status" value="1"/>
</dbReference>
<evidence type="ECO:0000259" key="3">
    <source>
        <dbReference type="Pfam" id="PF20253"/>
    </source>
</evidence>
<reference evidence="4" key="1">
    <citation type="journal article" date="2020" name="BMC Genomics">
        <title>Correction to: Identification and distribution of gene clusters required for synthesis of sphingolipid metabolism inhibitors in diverse species of the filamentous fungus Fusarium.</title>
        <authorList>
            <person name="Kim H.S."/>
            <person name="Lohmar J.M."/>
            <person name="Busman M."/>
            <person name="Brown D.W."/>
            <person name="Naumann T.A."/>
            <person name="Divon H.H."/>
            <person name="Lysoe E."/>
            <person name="Uhlig S."/>
            <person name="Proctor R.H."/>
        </authorList>
    </citation>
    <scope>NUCLEOTIDE SEQUENCE</scope>
    <source>
        <strain evidence="4">NRRL 22465</strain>
    </source>
</reference>
<comment type="caution">
    <text evidence="4">The sequence shown here is derived from an EMBL/GenBank/DDBJ whole genome shotgun (WGS) entry which is preliminary data.</text>
</comment>
<dbReference type="InterPro" id="IPR016864">
    <property type="entry name" value="UCP028035"/>
</dbReference>
<feature type="region of interest" description="Disordered" evidence="1">
    <location>
        <begin position="160"/>
        <end position="216"/>
    </location>
</feature>
<dbReference type="OrthoDB" id="5339038at2759"/>
<dbReference type="Pfam" id="PF20253">
    <property type="entry name" value="DUF6604"/>
    <property type="match status" value="1"/>
</dbReference>
<feature type="domain" description="DUF6604" evidence="3">
    <location>
        <begin position="10"/>
        <end position="293"/>
    </location>
</feature>
<feature type="transmembrane region" description="Helical" evidence="2">
    <location>
        <begin position="863"/>
        <end position="885"/>
    </location>
</feature>
<evidence type="ECO:0000313" key="5">
    <source>
        <dbReference type="Proteomes" id="UP000635477"/>
    </source>
</evidence>
<evidence type="ECO:0000256" key="1">
    <source>
        <dbReference type="SAM" id="MobiDB-lite"/>
    </source>
</evidence>
<dbReference type="PANTHER" id="PTHR38795">
    <property type="entry name" value="DUF6604 DOMAIN-CONTAINING PROTEIN"/>
    <property type="match status" value="1"/>
</dbReference>
<accession>A0A8H4XNS6</accession>
<organism evidence="4 5">
    <name type="scientific">Fusarium zealandicum</name>
    <dbReference type="NCBI Taxonomy" id="1053134"/>
    <lineage>
        <taxon>Eukaryota</taxon>
        <taxon>Fungi</taxon>
        <taxon>Dikarya</taxon>
        <taxon>Ascomycota</taxon>
        <taxon>Pezizomycotina</taxon>
        <taxon>Sordariomycetes</taxon>
        <taxon>Hypocreomycetidae</taxon>
        <taxon>Hypocreales</taxon>
        <taxon>Nectriaceae</taxon>
        <taxon>Fusarium</taxon>
        <taxon>Fusarium staphyleae species complex</taxon>
    </lineage>
</organism>
<dbReference type="Proteomes" id="UP000635477">
    <property type="component" value="Unassembled WGS sequence"/>
</dbReference>
<dbReference type="AlphaFoldDB" id="A0A8H4XNS6"/>
<evidence type="ECO:0000256" key="2">
    <source>
        <dbReference type="SAM" id="Phobius"/>
    </source>
</evidence>
<name>A0A8H4XNS6_9HYPO</name>
<feature type="compositionally biased region" description="Basic residues" evidence="1">
    <location>
        <begin position="181"/>
        <end position="208"/>
    </location>
</feature>
<reference evidence="4" key="2">
    <citation type="submission" date="2020-05" db="EMBL/GenBank/DDBJ databases">
        <authorList>
            <person name="Kim H.-S."/>
            <person name="Proctor R.H."/>
            <person name="Brown D.W."/>
        </authorList>
    </citation>
    <scope>NUCLEOTIDE SEQUENCE</scope>
    <source>
        <strain evidence="4">NRRL 22465</strain>
    </source>
</reference>
<dbReference type="InterPro" id="IPR046539">
    <property type="entry name" value="DUF6604"/>
</dbReference>
<keyword evidence="2" id="KW-1133">Transmembrane helix</keyword>
<feature type="compositionally biased region" description="Acidic residues" evidence="1">
    <location>
        <begin position="160"/>
        <end position="172"/>
    </location>
</feature>
<evidence type="ECO:0000313" key="4">
    <source>
        <dbReference type="EMBL" id="KAF4981710.1"/>
    </source>
</evidence>
<protein>
    <recommendedName>
        <fullName evidence="3">DUF6604 domain-containing protein</fullName>
    </recommendedName>
</protein>
<keyword evidence="2" id="KW-0812">Transmembrane</keyword>
<feature type="compositionally biased region" description="Gly residues" evidence="1">
    <location>
        <begin position="971"/>
        <end position="980"/>
    </location>
</feature>
<dbReference type="EMBL" id="JABEYC010000153">
    <property type="protein sequence ID" value="KAF4981710.1"/>
    <property type="molecule type" value="Genomic_DNA"/>
</dbReference>
<keyword evidence="5" id="KW-1185">Reference proteome</keyword>
<dbReference type="PIRSF" id="PIRSF028035">
    <property type="entry name" value="UCP028035"/>
    <property type="match status" value="1"/>
</dbReference>
<keyword evidence="2" id="KW-0472">Membrane</keyword>
<sequence>MAPHNIYLCYKRDTKYLLYWMINVSNRLIRTVKGDEGVASLEVNTTGQITVNGITSMAKLIAERDEHVPGVIYRLFGSIIEARTTINSAFQQLVGSDPDEDLKRSNASHKHFIDTLSEAFSVLGGDTWAKTNDKSAEDPDEDDDVERIIFLNKFRNLTVENEDDGSSEEEDGGPANQTHSAPRRASKKSGKGKKGKKGKKAKKPKNGAKKISNKETASDEIPLESIKIIQDENGIMTDYLLAVYSAIQEWIRLRDYTQSLWKEVAYSGLNGAAAGAVSNMAISMIRRTSAAIFVDYPGHDSYETIMKTITRGNPDTAQGMFIFAHHTLDRHGRPTKKPKETALNVKEQFLIHAYQDLLDFVKDFQANRTGKPTKAMQARIAKWDPTFNLQKATEQERLDWRRCYTIKWLYDLVNVYSAVVVQRNNQKGENHIYEEVDWSPTGPWGVHRTIFGINEFAGEVTSMAMKKPGFDVRKMIFPHHVFQLQCIVDAFTISRGWSLNALRGHVLEAPAKDFRPRRDVDLFLDRECDRLARGFIQAVHILKQVRQPERQENSITILTMMSDHFTDWLGESKYMHGLDSIPPSRFSDTNANGLWEYSPFLCGVGLMEGLQLSYSASMKLWDRMPEPMLLIHLHNILVNKGLLARPIGLFDTLQDIFNEALFVKGKVPTSNFGEALFAKLGETDARRREVMQLKTPNGDDHVMLDPSRNLFFRKQSFLNICRMAGWNPEAIPDSEVAVGTILFLQRIGRTKKVVDPKTKKARLEETPLVLRSRAEGLDEETILQMVDMSAKFAQGRDKPVIPQSVIDSLTPAGFQTMPSSSGRFQSLPLGSSKGVVRAASKSTGEMSGRDLLSLIKMDVASDVAGMLPLSSLNYVAVTIAFLFMFDTIEKRLKEQKSPVYVEAYEKPGPFGNEKRVGLTLVALAQQDDECLKIIADVFEEHRSGFMSYIYWDDLDTSPLTERSVGQDETGPGSGGDCVIM</sequence>